<keyword evidence="1" id="KW-1185">Reference proteome</keyword>
<dbReference type="Proteomes" id="UP000695022">
    <property type="component" value="Unplaced"/>
</dbReference>
<evidence type="ECO:0000313" key="1">
    <source>
        <dbReference type="Proteomes" id="UP000695022"/>
    </source>
</evidence>
<dbReference type="GeneID" id="106816306"/>
<gene>
    <name evidence="2" type="primary">LOC106816306</name>
</gene>
<dbReference type="RefSeq" id="XP_014676372.1">
    <property type="nucleotide sequence ID" value="XM_014820886.1"/>
</dbReference>
<dbReference type="PANTHER" id="PTHR15605:SF2">
    <property type="entry name" value="KINESIN-ASSOCIATED PROTEIN 3"/>
    <property type="match status" value="1"/>
</dbReference>
<dbReference type="InterPro" id="IPR011989">
    <property type="entry name" value="ARM-like"/>
</dbReference>
<proteinExistence type="predicted"/>
<dbReference type="Gene3D" id="1.25.10.10">
    <property type="entry name" value="Leucine-rich Repeat Variant"/>
    <property type="match status" value="1"/>
</dbReference>
<sequence length="504" mass="57437">MKMVNKNVVGMLVKSLERDGVELLLLAVTFLKKLSMFRREQEPYLQADLNVVEKVSKLVPCENPDLLNATLRLLLNLSFDSELRGKMIKVGLLPKLVSLIHSKHRVIVLSILYHISMDDRCKSLFTYTDCIPIVMKLVMDCEEEHAEIELLALCANLAANRRNAQLMCEAGGGLRLLMRRAFRFKDCLLMKVVRSVAQHDGPTRNLFVEYVSDLANAVVRCDSEDFIIEVLGCLANLVIADLDYELLLREYELVPWLRERLRPGAVDDDLIMECVLLVSTCCSDDQCATMLANEGFVTALVDLLHAKQEDDEFVCQLMHCCYRLVRHPQTRARVLRTHAPDYMLDLMFDPNPVVRSVVNDTLEIIAEHDETWAKKIQSERFRHHNENWLDMVESRQAEDTAHDMYGEDEIGPYLQEGMLDRPDLFYGEGHDSVTLQGDGNLSPDYVVDEVFSNGGAAEFLGHHAYPRSEFEVDDQYDRPMNPFGQPTVPGYGVSNLEGSFVDRF</sequence>
<name>A0ABM1EW01_PRICU</name>
<evidence type="ECO:0000313" key="2">
    <source>
        <dbReference type="RefSeq" id="XP_014676372.1"/>
    </source>
</evidence>
<dbReference type="Pfam" id="PF05804">
    <property type="entry name" value="KAP"/>
    <property type="match status" value="1"/>
</dbReference>
<accession>A0ABM1EW01</accession>
<dbReference type="PANTHER" id="PTHR15605">
    <property type="entry name" value="KINESIN-ASSOCIATED PROTEINS"/>
    <property type="match status" value="1"/>
</dbReference>
<reference evidence="2" key="1">
    <citation type="submission" date="2025-08" db="UniProtKB">
        <authorList>
            <consortium name="RefSeq"/>
        </authorList>
    </citation>
    <scope>IDENTIFICATION</scope>
</reference>
<dbReference type="InterPro" id="IPR008658">
    <property type="entry name" value="KAP3"/>
</dbReference>
<dbReference type="SMART" id="SM01297">
    <property type="entry name" value="KAP"/>
    <property type="match status" value="1"/>
</dbReference>
<organism evidence="1 2">
    <name type="scientific">Priapulus caudatus</name>
    <name type="common">Priapulid worm</name>
    <dbReference type="NCBI Taxonomy" id="37621"/>
    <lineage>
        <taxon>Eukaryota</taxon>
        <taxon>Metazoa</taxon>
        <taxon>Ecdysozoa</taxon>
        <taxon>Scalidophora</taxon>
        <taxon>Priapulida</taxon>
        <taxon>Priapulimorpha</taxon>
        <taxon>Priapulimorphida</taxon>
        <taxon>Priapulidae</taxon>
        <taxon>Priapulus</taxon>
    </lineage>
</organism>
<dbReference type="InterPro" id="IPR016024">
    <property type="entry name" value="ARM-type_fold"/>
</dbReference>
<protein>
    <submittedName>
        <fullName evidence="2">Kinesin-associated protein 3-like</fullName>
    </submittedName>
</protein>
<dbReference type="SUPFAM" id="SSF48371">
    <property type="entry name" value="ARM repeat"/>
    <property type="match status" value="1"/>
</dbReference>